<proteinExistence type="predicted"/>
<accession>A0A090EYM6</accession>
<dbReference type="EMBL" id="CCNB01000012">
    <property type="protein sequence ID" value="CDX36610.1"/>
    <property type="molecule type" value="Genomic_DNA"/>
</dbReference>
<protein>
    <submittedName>
        <fullName evidence="1">Uncharacterized protein</fullName>
    </submittedName>
</protein>
<dbReference type="Proteomes" id="UP000046373">
    <property type="component" value="Unassembled WGS sequence"/>
</dbReference>
<reference evidence="1 2" key="1">
    <citation type="submission" date="2014-08" db="EMBL/GenBank/DDBJ databases">
        <authorList>
            <person name="Moulin Lionel"/>
        </authorList>
    </citation>
    <scope>NUCLEOTIDE SEQUENCE [LARGE SCALE GENOMIC DNA]</scope>
</reference>
<sequence length="68" mass="7365">MLSEREMEPVVNLLVLPQPATLAASAAMKTVVIRRLAVRFNASVGIGARSPFLCGHWLAVFPPAEIFC</sequence>
<dbReference type="AlphaFoldDB" id="A0A090EYM6"/>
<evidence type="ECO:0000313" key="2">
    <source>
        <dbReference type="Proteomes" id="UP000046373"/>
    </source>
</evidence>
<name>A0A090EYM6_MESPL</name>
<gene>
    <name evidence="1" type="ORF">MPLDJ20_20625</name>
</gene>
<evidence type="ECO:0000313" key="1">
    <source>
        <dbReference type="EMBL" id="CDX36610.1"/>
    </source>
</evidence>
<organism evidence="1 2">
    <name type="scientific">Mesorhizobium plurifarium</name>
    <dbReference type="NCBI Taxonomy" id="69974"/>
    <lineage>
        <taxon>Bacteria</taxon>
        <taxon>Pseudomonadati</taxon>
        <taxon>Pseudomonadota</taxon>
        <taxon>Alphaproteobacteria</taxon>
        <taxon>Hyphomicrobiales</taxon>
        <taxon>Phyllobacteriaceae</taxon>
        <taxon>Mesorhizobium</taxon>
    </lineage>
</organism>